<keyword evidence="11" id="KW-1133">Transmembrane helix</keyword>
<evidence type="ECO:0000256" key="8">
    <source>
        <dbReference type="ARBA" id="ARBA00023033"/>
    </source>
</evidence>
<dbReference type="GO" id="GO:0004497">
    <property type="term" value="F:monooxygenase activity"/>
    <property type="evidence" value="ECO:0007669"/>
    <property type="project" value="UniProtKB-KW"/>
</dbReference>
<dbReference type="PANTHER" id="PTHR47944:SF19">
    <property type="entry name" value="CYTOCHROME P450 77A4"/>
    <property type="match status" value="1"/>
</dbReference>
<dbReference type="PANTHER" id="PTHR47944">
    <property type="entry name" value="CYTOCHROME P450 98A9"/>
    <property type="match status" value="1"/>
</dbReference>
<evidence type="ECO:0000256" key="1">
    <source>
        <dbReference type="ARBA" id="ARBA00001971"/>
    </source>
</evidence>
<keyword evidence="6 10" id="KW-0560">Oxidoreductase</keyword>
<dbReference type="PROSITE" id="PS00086">
    <property type="entry name" value="CYTOCHROME_P450"/>
    <property type="match status" value="1"/>
</dbReference>
<keyword evidence="13" id="KW-1185">Reference proteome</keyword>
<dbReference type="InterPro" id="IPR017972">
    <property type="entry name" value="Cyt_P450_CS"/>
</dbReference>
<accession>A0ABD1Q3W5</accession>
<evidence type="ECO:0000256" key="5">
    <source>
        <dbReference type="ARBA" id="ARBA00022723"/>
    </source>
</evidence>
<evidence type="ECO:0000256" key="11">
    <source>
        <dbReference type="SAM" id="Phobius"/>
    </source>
</evidence>
<dbReference type="Gene3D" id="1.10.630.10">
    <property type="entry name" value="Cytochrome P450"/>
    <property type="match status" value="1"/>
</dbReference>
<evidence type="ECO:0000313" key="13">
    <source>
        <dbReference type="Proteomes" id="UP001604336"/>
    </source>
</evidence>
<dbReference type="GO" id="GO:0046872">
    <property type="term" value="F:metal ion binding"/>
    <property type="evidence" value="ECO:0007669"/>
    <property type="project" value="UniProtKB-KW"/>
</dbReference>
<feature type="transmembrane region" description="Helical" evidence="11">
    <location>
        <begin position="6"/>
        <end position="25"/>
    </location>
</feature>
<organism evidence="12 13">
    <name type="scientific">Abeliophyllum distichum</name>
    <dbReference type="NCBI Taxonomy" id="126358"/>
    <lineage>
        <taxon>Eukaryota</taxon>
        <taxon>Viridiplantae</taxon>
        <taxon>Streptophyta</taxon>
        <taxon>Embryophyta</taxon>
        <taxon>Tracheophyta</taxon>
        <taxon>Spermatophyta</taxon>
        <taxon>Magnoliopsida</taxon>
        <taxon>eudicotyledons</taxon>
        <taxon>Gunneridae</taxon>
        <taxon>Pentapetalae</taxon>
        <taxon>asterids</taxon>
        <taxon>lamiids</taxon>
        <taxon>Lamiales</taxon>
        <taxon>Oleaceae</taxon>
        <taxon>Forsythieae</taxon>
        <taxon>Abeliophyllum</taxon>
    </lineage>
</organism>
<gene>
    <name evidence="12" type="ORF">Adt_39022</name>
</gene>
<comment type="caution">
    <text evidence="12">The sequence shown here is derived from an EMBL/GenBank/DDBJ whole genome shotgun (WGS) entry which is preliminary data.</text>
</comment>
<comment type="similarity">
    <text evidence="3 10">Belongs to the cytochrome P450 family.</text>
</comment>
<keyword evidence="11" id="KW-0812">Transmembrane</keyword>
<dbReference type="InterPro" id="IPR002401">
    <property type="entry name" value="Cyt_P450_E_grp-I"/>
</dbReference>
<evidence type="ECO:0000256" key="4">
    <source>
        <dbReference type="ARBA" id="ARBA00022617"/>
    </source>
</evidence>
<dbReference type="GO" id="GO:0044550">
    <property type="term" value="P:secondary metabolite biosynthetic process"/>
    <property type="evidence" value="ECO:0007669"/>
    <property type="project" value="UniProtKB-ARBA"/>
</dbReference>
<proteinExistence type="inferred from homology"/>
<evidence type="ECO:0000256" key="3">
    <source>
        <dbReference type="ARBA" id="ARBA00010617"/>
    </source>
</evidence>
<keyword evidence="5 9" id="KW-0479">Metal-binding</keyword>
<keyword evidence="4 9" id="KW-0349">Heme</keyword>
<keyword evidence="7 9" id="KW-0408">Iron</keyword>
<dbReference type="EMBL" id="JBFOLK010000012">
    <property type="protein sequence ID" value="KAL2470886.1"/>
    <property type="molecule type" value="Genomic_DNA"/>
</dbReference>
<evidence type="ECO:0000256" key="7">
    <source>
        <dbReference type="ARBA" id="ARBA00023004"/>
    </source>
</evidence>
<dbReference type="Pfam" id="PF00067">
    <property type="entry name" value="p450"/>
    <property type="match status" value="1"/>
</dbReference>
<dbReference type="SUPFAM" id="SSF48264">
    <property type="entry name" value="Cytochrome P450"/>
    <property type="match status" value="1"/>
</dbReference>
<dbReference type="Proteomes" id="UP001604336">
    <property type="component" value="Unassembled WGS sequence"/>
</dbReference>
<comment type="cofactor">
    <cofactor evidence="1 9">
        <name>heme</name>
        <dbReference type="ChEBI" id="CHEBI:30413"/>
    </cofactor>
</comment>
<evidence type="ECO:0000256" key="10">
    <source>
        <dbReference type="RuleBase" id="RU000461"/>
    </source>
</evidence>
<dbReference type="PRINTS" id="PR00463">
    <property type="entry name" value="EP450I"/>
</dbReference>
<keyword evidence="11" id="KW-0472">Membrane</keyword>
<dbReference type="InterPro" id="IPR001128">
    <property type="entry name" value="Cyt_P450"/>
</dbReference>
<name>A0ABD1Q3W5_9LAMI</name>
<dbReference type="FunFam" id="1.10.630.10:FF:000037">
    <property type="entry name" value="Cytochrome P450 9"/>
    <property type="match status" value="1"/>
</dbReference>
<dbReference type="GO" id="GO:0016020">
    <property type="term" value="C:membrane"/>
    <property type="evidence" value="ECO:0007669"/>
    <property type="project" value="UniProtKB-SubCell"/>
</dbReference>
<evidence type="ECO:0000256" key="9">
    <source>
        <dbReference type="PIRSR" id="PIRSR602401-1"/>
    </source>
</evidence>
<evidence type="ECO:0000256" key="6">
    <source>
        <dbReference type="ARBA" id="ARBA00023002"/>
    </source>
</evidence>
<feature type="binding site" description="axial binding residue" evidence="9">
    <location>
        <position position="459"/>
    </location>
    <ligand>
        <name>heme</name>
        <dbReference type="ChEBI" id="CHEBI:30413"/>
    </ligand>
    <ligandPart>
        <name>Fe</name>
        <dbReference type="ChEBI" id="CHEBI:18248"/>
    </ligandPart>
</feature>
<protein>
    <submittedName>
        <fullName evidence="12">Cytochrome</fullName>
    </submittedName>
</protein>
<dbReference type="AlphaFoldDB" id="A0ABD1Q3W5"/>
<dbReference type="InterPro" id="IPR036396">
    <property type="entry name" value="Cyt_P450_sf"/>
</dbReference>
<evidence type="ECO:0000256" key="2">
    <source>
        <dbReference type="ARBA" id="ARBA00004167"/>
    </source>
</evidence>
<reference evidence="13" key="1">
    <citation type="submission" date="2024-07" db="EMBL/GenBank/DDBJ databases">
        <title>Two chromosome-level genome assemblies of Korean endemic species Abeliophyllum distichum and Forsythia ovata (Oleaceae).</title>
        <authorList>
            <person name="Jang H."/>
        </authorList>
    </citation>
    <scope>NUCLEOTIDE SEQUENCE [LARGE SCALE GENOMIC DNA]</scope>
</reference>
<keyword evidence="8 10" id="KW-0503">Monooxygenase</keyword>
<comment type="subcellular location">
    <subcellularLocation>
        <location evidence="2">Membrane</location>
        <topology evidence="2">Single-pass membrane protein</topology>
    </subcellularLocation>
</comment>
<sequence length="524" mass="58943">MENNTIPLAILIAVLLVITTIIFEWPCYMKLRKLPPGPTGIPIFGCLPQMLLNKPTFRWIHSVMDNMNTEIACIRLGGVHVIPVTSPELAREFLKKQDSTFASRPDCMSGRLSSNGYLTAVLTPMGDQWKKMRKVLATNILSPAKHNWLHDKRMEEADNLILYVYNQCKNSLEAGGLVNVRIAAQQYCGNVIRRLIFNKRHFGNGKEDGGPGPEEVEHVAALFTILTYIYGFSIADYIPWLEIFDFDDHKAILKKAIANITKYHDPEIDDRIQMWGKGMIAMEEDILDVLINLKDLKGAPLLTNEEIKALIVEIMLATVDNPSNAIEWALAEMINQPEILKRALEELDIVVGRDRLVQESDLTYLKYVKACAKETFRIHPIAPFNVPHVSMEDATVGGYFIPKGSHVLLSRPGLGRNPRIWEEPLKFKPERHLKDDCSDVVLTDSNLRMLSFSTGRRGCAGVLLGSTMTTMLFARLIHGFSWNAPPDVPNIDLTESEGDLLLAKPLLALAKPRLSEHVYQQLGN</sequence>
<evidence type="ECO:0000313" key="12">
    <source>
        <dbReference type="EMBL" id="KAL2470886.1"/>
    </source>
</evidence>